<sequence>MYSTVRLYFYDEICVQRYAKSVTIQNKRSSYFLCHLAVFCLHCRQGKIRFCSILFKMKTVA</sequence>
<protein>
    <submittedName>
        <fullName evidence="1">Uncharacterized protein</fullName>
    </submittedName>
</protein>
<dbReference type="STRING" id="862515.HMPREF0658_2032"/>
<name>E0NV27_9BACT</name>
<evidence type="ECO:0000313" key="2">
    <source>
        <dbReference type="Proteomes" id="UP000004394"/>
    </source>
</evidence>
<gene>
    <name evidence="1" type="ORF">HMPREF0658_2032</name>
</gene>
<keyword evidence="2" id="KW-1185">Reference proteome</keyword>
<proteinExistence type="predicted"/>
<accession>E0NV27</accession>
<dbReference type="Proteomes" id="UP000004394">
    <property type="component" value="Unassembled WGS sequence"/>
</dbReference>
<dbReference type="HOGENOM" id="CLU_2918845_0_0_10"/>
<reference evidence="1" key="1">
    <citation type="submission" date="2010-07" db="EMBL/GenBank/DDBJ databases">
        <authorList>
            <person name="Muzny D."/>
            <person name="Qin X."/>
            <person name="Deng J."/>
            <person name="Jiang H."/>
            <person name="Liu Y."/>
            <person name="Qu J."/>
            <person name="Song X.-Z."/>
            <person name="Zhang L."/>
            <person name="Thornton R."/>
            <person name="Coyle M."/>
            <person name="Francisco L."/>
            <person name="Jackson L."/>
            <person name="Javaid M."/>
            <person name="Korchina V."/>
            <person name="Kovar C."/>
            <person name="Mata R."/>
            <person name="Mathew T."/>
            <person name="Ngo R."/>
            <person name="Nguyen L."/>
            <person name="Nguyen N."/>
            <person name="Okwuonu G."/>
            <person name="Ongeri F."/>
            <person name="Pham C."/>
            <person name="Simmons D."/>
            <person name="Wilczek-Boney K."/>
            <person name="Hale W."/>
            <person name="Jakkamsetti A."/>
            <person name="Pham P."/>
            <person name="Ruth R."/>
            <person name="San Lucas F."/>
            <person name="Warren J."/>
            <person name="Zhang J."/>
            <person name="Zhao Z."/>
            <person name="Zhou C."/>
            <person name="Zhu D."/>
            <person name="Lee S."/>
            <person name="Bess C."/>
            <person name="Blankenburg K."/>
            <person name="Forbes L."/>
            <person name="Fu Q."/>
            <person name="Gubbala S."/>
            <person name="Hirani K."/>
            <person name="Jayaseelan J.C."/>
            <person name="Lara F."/>
            <person name="Munidasa M."/>
            <person name="Palculict T."/>
            <person name="Patil S."/>
            <person name="Pu L.-L."/>
            <person name="Saada N."/>
            <person name="Tang L."/>
            <person name="Weissenberger G."/>
            <person name="Zhu Y."/>
            <person name="Hemphill L."/>
            <person name="Shang Y."/>
            <person name="Youmans B."/>
            <person name="Ayvaz T."/>
            <person name="Ross M."/>
            <person name="Santibanez J."/>
            <person name="Aqrawi P."/>
            <person name="Gross S."/>
            <person name="Joshi V."/>
            <person name="Fowler G."/>
            <person name="Nazareth L."/>
            <person name="Reid J."/>
            <person name="Worley K."/>
            <person name="Petrosino J."/>
            <person name="Highlander S."/>
            <person name="Gibbs R."/>
        </authorList>
    </citation>
    <scope>NUCLEOTIDE SEQUENCE [LARGE SCALE GENOMIC DNA]</scope>
    <source>
        <strain evidence="1">DSM 16973</strain>
    </source>
</reference>
<organism evidence="1 2">
    <name type="scientific">Hoylesella marshii DSM 16973 = JCM 13450</name>
    <dbReference type="NCBI Taxonomy" id="862515"/>
    <lineage>
        <taxon>Bacteria</taxon>
        <taxon>Pseudomonadati</taxon>
        <taxon>Bacteroidota</taxon>
        <taxon>Bacteroidia</taxon>
        <taxon>Bacteroidales</taxon>
        <taxon>Prevotellaceae</taxon>
        <taxon>Hoylesella</taxon>
    </lineage>
</organism>
<comment type="caution">
    <text evidence="1">The sequence shown here is derived from an EMBL/GenBank/DDBJ whole genome shotgun (WGS) entry which is preliminary data.</text>
</comment>
<dbReference type="EMBL" id="AEEI01000056">
    <property type="protein sequence ID" value="EFM01025.1"/>
    <property type="molecule type" value="Genomic_DNA"/>
</dbReference>
<dbReference type="AlphaFoldDB" id="E0NV27"/>
<evidence type="ECO:0000313" key="1">
    <source>
        <dbReference type="EMBL" id="EFM01025.1"/>
    </source>
</evidence>
<dbReference type="BioCyc" id="PMAR862515-HMP:GMOO-2060-MONOMER"/>